<accession>A0ABW7CYX9</accession>
<dbReference type="Pfam" id="PF13827">
    <property type="entry name" value="DUF4189"/>
    <property type="match status" value="1"/>
</dbReference>
<reference evidence="3 4" key="1">
    <citation type="submission" date="2024-09" db="EMBL/GenBank/DDBJ databases">
        <authorList>
            <consortium name="All-Russian atlas of soil microorganisms"/>
            <consortium name="as a basis for the search for new antimicrobial producers and enzymes with unique properties"/>
            <person name="Sokolova E.A."/>
            <person name="Voronina E.N."/>
        </authorList>
    </citation>
    <scope>NUCLEOTIDE SEQUENCE [LARGE SCALE GENOMIC DNA]</scope>
    <source>
        <strain evidence="3 4">AF-22b-331.1</strain>
    </source>
</reference>
<keyword evidence="4" id="KW-1185">Reference proteome</keyword>
<evidence type="ECO:0000256" key="1">
    <source>
        <dbReference type="SAM" id="SignalP"/>
    </source>
</evidence>
<evidence type="ECO:0000259" key="2">
    <source>
        <dbReference type="Pfam" id="PF13827"/>
    </source>
</evidence>
<dbReference type="Proteomes" id="UP001605261">
    <property type="component" value="Unassembled WGS sequence"/>
</dbReference>
<feature type="chain" id="PRO_5047227995" evidence="1">
    <location>
        <begin position="23"/>
        <end position="152"/>
    </location>
</feature>
<feature type="domain" description="DUF4189" evidence="2">
    <location>
        <begin position="54"/>
        <end position="147"/>
    </location>
</feature>
<evidence type="ECO:0000313" key="3">
    <source>
        <dbReference type="EMBL" id="MFG6109736.1"/>
    </source>
</evidence>
<sequence length="152" mass="15693">MKWNVALLFAGIVLFPSADVFAQQPGSVQYNTVTLPAMMAAQRSGRLAPPSDRWGAIAIGEGQAYGWMDKAGSEDEAKAAALTDCRAKGGGDCVVETVFANACAVLAAGSAGHIIASAPPAERTLDKTTKRALRRCGPDCKVVREGCALPGG</sequence>
<gene>
    <name evidence="3" type="ORF">ACEU0G_003755</name>
</gene>
<keyword evidence="1" id="KW-0732">Signal</keyword>
<comment type="caution">
    <text evidence="3">The sequence shown here is derived from an EMBL/GenBank/DDBJ whole genome shotgun (WGS) entry which is preliminary data.</text>
</comment>
<evidence type="ECO:0000313" key="4">
    <source>
        <dbReference type="Proteomes" id="UP001605261"/>
    </source>
</evidence>
<organism evidence="3 4">
    <name type="scientific">Stenotrophomonas nematodicola</name>
    <dbReference type="NCBI Taxonomy" id="2656746"/>
    <lineage>
        <taxon>Bacteria</taxon>
        <taxon>Pseudomonadati</taxon>
        <taxon>Pseudomonadota</taxon>
        <taxon>Gammaproteobacteria</taxon>
        <taxon>Lysobacterales</taxon>
        <taxon>Lysobacteraceae</taxon>
        <taxon>Stenotrophomonas</taxon>
    </lineage>
</organism>
<dbReference type="RefSeq" id="WP_394163540.1">
    <property type="nucleotide sequence ID" value="NZ_JBHGCJ010000007.1"/>
</dbReference>
<proteinExistence type="predicted"/>
<name>A0ABW7CYX9_9GAMM</name>
<feature type="signal peptide" evidence="1">
    <location>
        <begin position="1"/>
        <end position="22"/>
    </location>
</feature>
<dbReference type="InterPro" id="IPR025240">
    <property type="entry name" value="DUF4189"/>
</dbReference>
<protein>
    <submittedName>
        <fullName evidence="3">DUF4189 domain-containing protein</fullName>
    </submittedName>
</protein>
<dbReference type="EMBL" id="JBHGCJ010000007">
    <property type="protein sequence ID" value="MFG6109736.1"/>
    <property type="molecule type" value="Genomic_DNA"/>
</dbReference>